<keyword evidence="2" id="KW-1185">Reference proteome</keyword>
<name>A0A178XYM3_9HYPH</name>
<sequence>MCRRGFLFVKKIRPIFTVKAQYRSERMMSYDWTGERTRRMKMMRYGIAIVLTVGLVLAATSWTLQSI</sequence>
<evidence type="ECO:0000313" key="1">
    <source>
        <dbReference type="EMBL" id="OAP39843.1"/>
    </source>
</evidence>
<dbReference type="AlphaFoldDB" id="A0A178XYM3"/>
<organism evidence="1 2">
    <name type="scientific">Sinorhizobium glycinis</name>
    <dbReference type="NCBI Taxonomy" id="1472378"/>
    <lineage>
        <taxon>Bacteria</taxon>
        <taxon>Pseudomonadati</taxon>
        <taxon>Pseudomonadota</taxon>
        <taxon>Alphaproteobacteria</taxon>
        <taxon>Hyphomicrobiales</taxon>
        <taxon>Rhizobiaceae</taxon>
        <taxon>Sinorhizobium/Ensifer group</taxon>
        <taxon>Sinorhizobium</taxon>
    </lineage>
</organism>
<comment type="caution">
    <text evidence="1">The sequence shown here is derived from an EMBL/GenBank/DDBJ whole genome shotgun (WGS) entry which is preliminary data.</text>
</comment>
<dbReference type="STRING" id="1472378.AU381_09845"/>
<gene>
    <name evidence="1" type="ORF">AU381_09845</name>
</gene>
<dbReference type="EMBL" id="LPUX01000055">
    <property type="protein sequence ID" value="OAP39843.1"/>
    <property type="molecule type" value="Genomic_DNA"/>
</dbReference>
<protein>
    <submittedName>
        <fullName evidence="1">Uncharacterized protein</fullName>
    </submittedName>
</protein>
<accession>A0A178XYM3</accession>
<evidence type="ECO:0000313" key="2">
    <source>
        <dbReference type="Proteomes" id="UP000094025"/>
    </source>
</evidence>
<dbReference type="Proteomes" id="UP000094025">
    <property type="component" value="Unassembled WGS sequence"/>
</dbReference>
<proteinExistence type="predicted"/>
<reference evidence="1 2" key="1">
    <citation type="journal article" date="2016" name="Int. J. Syst. Evol. Microbiol.">
        <title>Ensifer glycinis sp. nov., an novel rhizobial species associated with Glycine spp.</title>
        <authorList>
            <person name="Yan H."/>
            <person name="Yan J."/>
            <person name="Sui X.H."/>
            <person name="Wang E.T."/>
            <person name="Chen W.X."/>
            <person name="Zhang X.X."/>
            <person name="Chen W.F."/>
        </authorList>
    </citation>
    <scope>NUCLEOTIDE SEQUENCE [LARGE SCALE GENOMIC DNA]</scope>
    <source>
        <strain evidence="1 2">CCBAU 23380</strain>
    </source>
</reference>